<sequence length="82" mass="9328">MNMRVHCHKGSVNHSTPWPRIKPAIHVPSESGRASLAGGHRRVNGNIKAFRALGGPVMRDARRSVLRNWVFVYTKRRLHSHI</sequence>
<reference evidence="1" key="1">
    <citation type="submission" date="2022-03" db="EMBL/GenBank/DDBJ databases">
        <authorList>
            <person name="Martin H S."/>
        </authorList>
    </citation>
    <scope>NUCLEOTIDE SEQUENCE</scope>
</reference>
<dbReference type="Proteomes" id="UP000837857">
    <property type="component" value="Chromosome 9"/>
</dbReference>
<organism evidence="1 2">
    <name type="scientific">Iphiclides podalirius</name>
    <name type="common">scarce swallowtail</name>
    <dbReference type="NCBI Taxonomy" id="110791"/>
    <lineage>
        <taxon>Eukaryota</taxon>
        <taxon>Metazoa</taxon>
        <taxon>Ecdysozoa</taxon>
        <taxon>Arthropoda</taxon>
        <taxon>Hexapoda</taxon>
        <taxon>Insecta</taxon>
        <taxon>Pterygota</taxon>
        <taxon>Neoptera</taxon>
        <taxon>Endopterygota</taxon>
        <taxon>Lepidoptera</taxon>
        <taxon>Glossata</taxon>
        <taxon>Ditrysia</taxon>
        <taxon>Papilionoidea</taxon>
        <taxon>Papilionidae</taxon>
        <taxon>Papilioninae</taxon>
        <taxon>Iphiclides</taxon>
    </lineage>
</organism>
<feature type="non-terminal residue" evidence="1">
    <location>
        <position position="82"/>
    </location>
</feature>
<proteinExistence type="predicted"/>
<gene>
    <name evidence="1" type="ORF">IPOD504_LOCUS17061</name>
</gene>
<accession>A0ABN8J8B2</accession>
<protein>
    <submittedName>
        <fullName evidence="1">Uncharacterized protein</fullName>
    </submittedName>
</protein>
<evidence type="ECO:0000313" key="1">
    <source>
        <dbReference type="EMBL" id="CAH2075937.1"/>
    </source>
</evidence>
<evidence type="ECO:0000313" key="2">
    <source>
        <dbReference type="Proteomes" id="UP000837857"/>
    </source>
</evidence>
<dbReference type="EMBL" id="OW152821">
    <property type="protein sequence ID" value="CAH2075937.1"/>
    <property type="molecule type" value="Genomic_DNA"/>
</dbReference>
<keyword evidence="2" id="KW-1185">Reference proteome</keyword>
<name>A0ABN8J8B2_9NEOP</name>